<keyword evidence="1" id="KW-0472">Membrane</keyword>
<dbReference type="RefSeq" id="YP_009395625.1">
    <property type="nucleotide sequence ID" value="NC_035278.1"/>
</dbReference>
<evidence type="ECO:0000256" key="1">
    <source>
        <dbReference type="SAM" id="Phobius"/>
    </source>
</evidence>
<protein>
    <submittedName>
        <fullName evidence="2">Uncharacterized protein</fullName>
    </submittedName>
</protein>
<keyword evidence="2" id="KW-0150">Chloroplast</keyword>
<geneLocation type="chloroplast" evidence="2"/>
<organism evidence="2">
    <name type="scientific">Vertebrata isogona</name>
    <dbReference type="NCBI Taxonomy" id="2006944"/>
    <lineage>
        <taxon>Eukaryota</taxon>
        <taxon>Rhodophyta</taxon>
        <taxon>Florideophyceae</taxon>
        <taxon>Rhodymeniophycidae</taxon>
        <taxon>Ceramiales</taxon>
        <taxon>Rhodomelaceae</taxon>
        <taxon>Polysiphonioideae</taxon>
        <taxon>Vertebrata</taxon>
    </lineage>
</organism>
<dbReference type="GeneID" id="33357536"/>
<feature type="transmembrane region" description="Helical" evidence="1">
    <location>
        <begin position="6"/>
        <end position="26"/>
    </location>
</feature>
<dbReference type="EMBL" id="MF101433">
    <property type="protein sequence ID" value="ARW64653.1"/>
    <property type="molecule type" value="Genomic_DNA"/>
</dbReference>
<sequence length="42" mass="5285">MSFYLTYYLVILINFQAYLLYFYILFGNYYFTVNNIYCNIIR</sequence>
<keyword evidence="1" id="KW-1133">Transmembrane helix</keyword>
<keyword evidence="2" id="KW-0934">Plastid</keyword>
<name>A0A1Z1MF94_9FLOR</name>
<accession>A0A1Z1MF94</accession>
<evidence type="ECO:0000313" key="2">
    <source>
        <dbReference type="EMBL" id="ARW64653.1"/>
    </source>
</evidence>
<dbReference type="AlphaFoldDB" id="A0A1Z1MF94"/>
<reference evidence="2" key="1">
    <citation type="journal article" date="2017" name="J. Phycol.">
        <title>Analysis of chloroplast genomes and a supermatrix inform reclassification of the Rhodomelaceae (Rhodophyta).</title>
        <authorList>
            <person name="Diaz-Tapia P."/>
            <person name="Maggs C.A."/>
            <person name="West J.A."/>
            <person name="Verbruggen H."/>
        </authorList>
    </citation>
    <scope>NUCLEOTIDE SEQUENCE</scope>
    <source>
        <strain evidence="2">PD831</strain>
    </source>
</reference>
<keyword evidence="1" id="KW-0812">Transmembrane</keyword>
<proteinExistence type="predicted"/>
<gene>
    <name evidence="2" type="primary">orf42b</name>
</gene>